<dbReference type="CDD" id="cd16015">
    <property type="entry name" value="LTA_synthase"/>
    <property type="match status" value="1"/>
</dbReference>
<comment type="pathway">
    <text evidence="2">Cell wall biogenesis; lipoteichoic acid biosynthesis.</text>
</comment>
<evidence type="ECO:0000256" key="5">
    <source>
        <dbReference type="ARBA" id="ARBA00022989"/>
    </source>
</evidence>
<dbReference type="Pfam" id="PF00884">
    <property type="entry name" value="Sulfatase"/>
    <property type="match status" value="1"/>
</dbReference>
<feature type="transmembrane region" description="Helical" evidence="7">
    <location>
        <begin position="154"/>
        <end position="174"/>
    </location>
</feature>
<evidence type="ECO:0000256" key="6">
    <source>
        <dbReference type="ARBA" id="ARBA00023136"/>
    </source>
</evidence>
<proteinExistence type="predicted"/>
<feature type="transmembrane region" description="Helical" evidence="7">
    <location>
        <begin position="195"/>
        <end position="216"/>
    </location>
</feature>
<keyword evidence="10" id="KW-1185">Reference proteome</keyword>
<evidence type="ECO:0000256" key="3">
    <source>
        <dbReference type="ARBA" id="ARBA00022475"/>
    </source>
</evidence>
<dbReference type="SUPFAM" id="SSF53649">
    <property type="entry name" value="Alkaline phosphatase-like"/>
    <property type="match status" value="1"/>
</dbReference>
<gene>
    <name evidence="9" type="ORF">RxyAA322_01350</name>
</gene>
<feature type="transmembrane region" description="Helical" evidence="7">
    <location>
        <begin position="73"/>
        <end position="90"/>
    </location>
</feature>
<organism evidence="9 10">
    <name type="scientific">Rubrobacter xylanophilus</name>
    <dbReference type="NCBI Taxonomy" id="49319"/>
    <lineage>
        <taxon>Bacteria</taxon>
        <taxon>Bacillati</taxon>
        <taxon>Actinomycetota</taxon>
        <taxon>Rubrobacteria</taxon>
        <taxon>Rubrobacterales</taxon>
        <taxon>Rubrobacteraceae</taxon>
        <taxon>Rubrobacter</taxon>
    </lineage>
</organism>
<dbReference type="PANTHER" id="PTHR47371">
    <property type="entry name" value="LIPOTEICHOIC ACID SYNTHASE"/>
    <property type="match status" value="1"/>
</dbReference>
<dbReference type="Proteomes" id="UP000318065">
    <property type="component" value="Chromosome"/>
</dbReference>
<feature type="transmembrane region" description="Helical" evidence="7">
    <location>
        <begin position="31"/>
        <end position="53"/>
    </location>
</feature>
<dbReference type="PANTHER" id="PTHR47371:SF3">
    <property type="entry name" value="PHOSPHOGLYCEROL TRANSFERASE I"/>
    <property type="match status" value="1"/>
</dbReference>
<dbReference type="AlphaFoldDB" id="A0A510HEB7"/>
<keyword evidence="3" id="KW-1003">Cell membrane</keyword>
<evidence type="ECO:0000256" key="2">
    <source>
        <dbReference type="ARBA" id="ARBA00004936"/>
    </source>
</evidence>
<evidence type="ECO:0000313" key="10">
    <source>
        <dbReference type="Proteomes" id="UP000318065"/>
    </source>
</evidence>
<evidence type="ECO:0000256" key="7">
    <source>
        <dbReference type="SAM" id="Phobius"/>
    </source>
</evidence>
<dbReference type="GO" id="GO:0005886">
    <property type="term" value="C:plasma membrane"/>
    <property type="evidence" value="ECO:0007669"/>
    <property type="project" value="UniProtKB-SubCell"/>
</dbReference>
<feature type="transmembrane region" description="Helical" evidence="7">
    <location>
        <begin position="97"/>
        <end position="121"/>
    </location>
</feature>
<dbReference type="OrthoDB" id="9777306at2"/>
<keyword evidence="5 7" id="KW-1133">Transmembrane helix</keyword>
<comment type="subcellular location">
    <subcellularLocation>
        <location evidence="1">Cell membrane</location>
        <topology evidence="1">Multi-pass membrane protein</topology>
    </subcellularLocation>
</comment>
<dbReference type="Gene3D" id="3.40.720.10">
    <property type="entry name" value="Alkaline Phosphatase, subunit A"/>
    <property type="match status" value="1"/>
</dbReference>
<dbReference type="InterPro" id="IPR000917">
    <property type="entry name" value="Sulfatase_N"/>
</dbReference>
<dbReference type="EMBL" id="AP019791">
    <property type="protein sequence ID" value="BBL78281.1"/>
    <property type="molecule type" value="Genomic_DNA"/>
</dbReference>
<feature type="domain" description="Sulfatase N-terminal" evidence="8">
    <location>
        <begin position="273"/>
        <end position="555"/>
    </location>
</feature>
<keyword evidence="6 7" id="KW-0472">Membrane</keyword>
<evidence type="ECO:0000256" key="4">
    <source>
        <dbReference type="ARBA" id="ARBA00022692"/>
    </source>
</evidence>
<evidence type="ECO:0000256" key="1">
    <source>
        <dbReference type="ARBA" id="ARBA00004651"/>
    </source>
</evidence>
<name>A0A510HEB7_9ACTN</name>
<evidence type="ECO:0000313" key="9">
    <source>
        <dbReference type="EMBL" id="BBL78281.1"/>
    </source>
</evidence>
<evidence type="ECO:0000259" key="8">
    <source>
        <dbReference type="Pfam" id="PF00884"/>
    </source>
</evidence>
<dbReference type="InterPro" id="IPR017850">
    <property type="entry name" value="Alkaline_phosphatase_core_sf"/>
</dbReference>
<accession>A0A510HEB7</accession>
<protein>
    <recommendedName>
        <fullName evidence="8">Sulfatase N-terminal domain-containing protein</fullName>
    </recommendedName>
</protein>
<keyword evidence="4 7" id="KW-0812">Transmembrane</keyword>
<sequence>MKILLNFVPMTRNVLREMASRLRGLLTFEDWVYLLSLLAPLFLYNVALKVVRITTQLNIPGPLGFADQLRSDVFFNLGYAALWIGLFAIVRGRLGRTALLALFHLSCLLLPVLTTAAHFYYKTTGSTLDYSLIILTLTSFEEIQGVIASEVTGLHWALLSAVLFYSIAGPAMITRLASGDWHVPVWTEGAPAERGALRTALATCFAAGAFVLVSTLPSATGVGNYFARDAIVNMVLNEVATARIEEPLVVSSVSVEDLPTDTRLVATPRAQKRNVVLVFLESVRARSATPYNPELETTPFLDELAKDSLMAQNAYAVVPHTSKSMVAAHCGVEPPLDTKMTESEPDAIPARCLPDLLKEQGYRTVFFQSATENFERRRALVENFGYEEFYPLESMDTEGYDQVNYFGYEDDIMLEPSRRWLKENGDGPFMATYLTVTSHHDYNVPPDFETEKFSDKELVNKYQNTVHYQDAFLEKLFRQYRELGLYDETIFVVMADHGEGFGEHGLYQHDNTIYNEGIKIPLLFHDPRRFEGGEVVETPVQNLVVLPTVVDLLGYRIEGGEYRGRSLLDPLEPKPLKVSCWVENRCLALIDGDEKYIYHFGHREQEYFDLSEDPLEKNNVIGRQREERIDRLRNELLFWEAYVRAMYEQHMISLREETTATPMETTAAE</sequence>
<dbReference type="InterPro" id="IPR050448">
    <property type="entry name" value="OpgB/LTA_synthase_biosynth"/>
</dbReference>
<reference evidence="9" key="1">
    <citation type="journal article" date="2019" name="Microbiol. Resour. Announc.">
        <title>Complete Genome Sequence of Rubrobacter xylanophilus Strain AA3-22, Isolated from Arima Onsen in Japan.</title>
        <authorList>
            <person name="Tomariguchi N."/>
            <person name="Miyazaki K."/>
        </authorList>
    </citation>
    <scope>NUCLEOTIDE SEQUENCE [LARGE SCALE GENOMIC DNA]</scope>
    <source>
        <strain evidence="9">AA3-22</strain>
    </source>
</reference>